<proteinExistence type="predicted"/>
<name>A0A4R3N726_9GAMM</name>
<dbReference type="OrthoDB" id="307920at2"/>
<reference evidence="5 6" key="1">
    <citation type="submission" date="2019-03" db="EMBL/GenBank/DDBJ databases">
        <title>Genomic Encyclopedia of Type Strains, Phase IV (KMG-IV): sequencing the most valuable type-strain genomes for metagenomic binning, comparative biology and taxonomic classification.</title>
        <authorList>
            <person name="Goeker M."/>
        </authorList>
    </citation>
    <scope>NUCLEOTIDE SEQUENCE [LARGE SCALE GENOMIC DNA]</scope>
    <source>
        <strain evidence="5 6">DSM 13587</strain>
    </source>
</reference>
<keyword evidence="1" id="KW-0677">Repeat</keyword>
<dbReference type="Proteomes" id="UP000295717">
    <property type="component" value="Unassembled WGS sequence"/>
</dbReference>
<dbReference type="RefSeq" id="WP_132975020.1">
    <property type="nucleotide sequence ID" value="NZ_SMAO01000001.1"/>
</dbReference>
<dbReference type="GO" id="GO:0000976">
    <property type="term" value="F:transcription cis-regulatory region binding"/>
    <property type="evidence" value="ECO:0007669"/>
    <property type="project" value="TreeGrafter"/>
</dbReference>
<evidence type="ECO:0000256" key="1">
    <source>
        <dbReference type="ARBA" id="ARBA00022737"/>
    </source>
</evidence>
<dbReference type="InterPro" id="IPR002110">
    <property type="entry name" value="Ankyrin_rpt"/>
</dbReference>
<feature type="repeat" description="ANK" evidence="3">
    <location>
        <begin position="131"/>
        <end position="163"/>
    </location>
</feature>
<dbReference type="SUPFAM" id="SSF48403">
    <property type="entry name" value="Ankyrin repeat"/>
    <property type="match status" value="1"/>
</dbReference>
<evidence type="ECO:0000313" key="6">
    <source>
        <dbReference type="Proteomes" id="UP000295717"/>
    </source>
</evidence>
<dbReference type="PANTHER" id="PTHR24193">
    <property type="entry name" value="ANKYRIN REPEAT PROTEIN"/>
    <property type="match status" value="1"/>
</dbReference>
<feature type="repeat" description="ANK" evidence="3">
    <location>
        <begin position="64"/>
        <end position="96"/>
    </location>
</feature>
<sequence length="194" mass="20714">MKPVSLPLLVILLLITLVACSPSDSDDSPDNSSGEALLDVAEQGNLDALNALLVRHRPDVRDSCDWTPLMKAALYGHTPVVARLLDAGASIDAVDKGGYTAMMLAASNNHAATVELLIERGAMIDHREDTEGLTALIWAAKQGHAKTVETLLRHRADRTLKDFGGRTAADWAATGGYTEVQRLLASLSDHPSPI</sequence>
<comment type="caution">
    <text evidence="5">The sequence shown here is derived from an EMBL/GenBank/DDBJ whole genome shotgun (WGS) entry which is preliminary data.</text>
</comment>
<dbReference type="EMBL" id="SMAO01000001">
    <property type="protein sequence ID" value="TCT23936.1"/>
    <property type="molecule type" value="Genomic_DNA"/>
</dbReference>
<dbReference type="InterPro" id="IPR036770">
    <property type="entry name" value="Ankyrin_rpt-contain_sf"/>
</dbReference>
<protein>
    <submittedName>
        <fullName evidence="5">Ankyrin repeat protein</fullName>
    </submittedName>
</protein>
<dbReference type="PROSITE" id="PS50297">
    <property type="entry name" value="ANK_REP_REGION"/>
    <property type="match status" value="3"/>
</dbReference>
<dbReference type="AlphaFoldDB" id="A0A4R3N726"/>
<feature type="signal peptide" evidence="4">
    <location>
        <begin position="1"/>
        <end position="19"/>
    </location>
</feature>
<evidence type="ECO:0000256" key="2">
    <source>
        <dbReference type="ARBA" id="ARBA00023043"/>
    </source>
</evidence>
<dbReference type="Pfam" id="PF12796">
    <property type="entry name" value="Ank_2"/>
    <property type="match status" value="2"/>
</dbReference>
<dbReference type="PROSITE" id="PS50088">
    <property type="entry name" value="ANK_REPEAT"/>
    <property type="match status" value="3"/>
</dbReference>
<accession>A0A4R3N726</accession>
<dbReference type="PROSITE" id="PS51257">
    <property type="entry name" value="PROKAR_LIPOPROTEIN"/>
    <property type="match status" value="1"/>
</dbReference>
<feature type="repeat" description="ANK" evidence="3">
    <location>
        <begin position="97"/>
        <end position="129"/>
    </location>
</feature>
<evidence type="ECO:0000256" key="4">
    <source>
        <dbReference type="SAM" id="SignalP"/>
    </source>
</evidence>
<evidence type="ECO:0000313" key="5">
    <source>
        <dbReference type="EMBL" id="TCT23936.1"/>
    </source>
</evidence>
<dbReference type="InterPro" id="IPR050663">
    <property type="entry name" value="Ankyrin-SOCS_Box"/>
</dbReference>
<feature type="chain" id="PRO_5021000596" evidence="4">
    <location>
        <begin position="20"/>
        <end position="194"/>
    </location>
</feature>
<keyword evidence="4" id="KW-0732">Signal</keyword>
<dbReference type="GO" id="GO:0045944">
    <property type="term" value="P:positive regulation of transcription by RNA polymerase II"/>
    <property type="evidence" value="ECO:0007669"/>
    <property type="project" value="TreeGrafter"/>
</dbReference>
<evidence type="ECO:0000256" key="3">
    <source>
        <dbReference type="PROSITE-ProRule" id="PRU00023"/>
    </source>
</evidence>
<dbReference type="PANTHER" id="PTHR24193:SF121">
    <property type="entry name" value="ADA2A-CONTAINING COMPLEX COMPONENT 3, ISOFORM D"/>
    <property type="match status" value="1"/>
</dbReference>
<keyword evidence="2 3" id="KW-0040">ANK repeat</keyword>
<dbReference type="SMART" id="SM00248">
    <property type="entry name" value="ANK"/>
    <property type="match status" value="4"/>
</dbReference>
<dbReference type="Gene3D" id="1.25.40.20">
    <property type="entry name" value="Ankyrin repeat-containing domain"/>
    <property type="match status" value="1"/>
</dbReference>
<gene>
    <name evidence="5" type="ORF">EDC35_101251</name>
</gene>
<organism evidence="5 6">
    <name type="scientific">Thiobaca trueperi</name>
    <dbReference type="NCBI Taxonomy" id="127458"/>
    <lineage>
        <taxon>Bacteria</taxon>
        <taxon>Pseudomonadati</taxon>
        <taxon>Pseudomonadota</taxon>
        <taxon>Gammaproteobacteria</taxon>
        <taxon>Chromatiales</taxon>
        <taxon>Chromatiaceae</taxon>
        <taxon>Thiobaca</taxon>
    </lineage>
</organism>
<keyword evidence="6" id="KW-1185">Reference proteome</keyword>